<dbReference type="SUPFAM" id="SSF52172">
    <property type="entry name" value="CheY-like"/>
    <property type="match status" value="2"/>
</dbReference>
<dbReference type="InterPro" id="IPR004358">
    <property type="entry name" value="Sig_transdc_His_kin-like_C"/>
</dbReference>
<evidence type="ECO:0000256" key="6">
    <source>
        <dbReference type="ARBA" id="ARBA00022777"/>
    </source>
</evidence>
<comment type="caution">
    <text evidence="12">The sequence shown here is derived from an EMBL/GenBank/DDBJ whole genome shotgun (WGS) entry which is preliminary data.</text>
</comment>
<evidence type="ECO:0000256" key="9">
    <source>
        <dbReference type="PROSITE-ProRule" id="PRU00169"/>
    </source>
</evidence>
<sequence>MVAAGPNVLLIDDERLAAEFVQHLLMTEYDVAITHESEPERCLEAVRVLQPTMVLVDLRMPTIDGLEVIRRLRADAIASQLPIVLLSSEDSPDVKAQAFAAGANDYLVKWPDKRELIARVRYHSNAYLARRERDEAFDSLSRSQAELLARTRELEQSRAALHHAQKMEALGQLTGGVAHNFNNFLQIISSNLELIRLMSDGDPYLAPRLDAASLGVERAAKLASHLMAFARRQPLQPAVVDVRRVMRLMAELLNYALGDLIALDLEIDDGLWNVIADPGQLENAILNLAINARDAMNGRGKLHIRLRNLPAAELVGAPPESAKSDHVQIEIQDNGCGIPSNILERVFDPFFTTKPLGQGTGLGLSMVYGFVKQSQGFMTIDSTPGAGTAVKIHLPRTTGAADAQSAMNLPAARGNHETVLVVEDEMEVRASTVALLTSLGYRALQADGPESALQALRQGKVDLLFSDVLMPGKVNVSTFLQQARLLHPELKVLMTSGFFEDSEQARQMTLDNHLLRKPYTVESLSAAIRRALATEPAQLD</sequence>
<keyword evidence="7" id="KW-0067">ATP-binding</keyword>
<evidence type="ECO:0000256" key="7">
    <source>
        <dbReference type="ARBA" id="ARBA00022840"/>
    </source>
</evidence>
<dbReference type="CDD" id="cd00082">
    <property type="entry name" value="HisKA"/>
    <property type="match status" value="1"/>
</dbReference>
<feature type="domain" description="Response regulatory" evidence="11">
    <location>
        <begin position="7"/>
        <end position="124"/>
    </location>
</feature>
<evidence type="ECO:0000313" key="12">
    <source>
        <dbReference type="EMBL" id="NEX63160.1"/>
    </source>
</evidence>
<dbReference type="PROSITE" id="PS50109">
    <property type="entry name" value="HIS_KIN"/>
    <property type="match status" value="1"/>
</dbReference>
<dbReference type="InterPro" id="IPR011006">
    <property type="entry name" value="CheY-like_superfamily"/>
</dbReference>
<protein>
    <recommendedName>
        <fullName evidence="2">histidine kinase</fullName>
        <ecNumber evidence="2">2.7.13.3</ecNumber>
    </recommendedName>
</protein>
<dbReference type="InterPro" id="IPR036890">
    <property type="entry name" value="HATPase_C_sf"/>
</dbReference>
<dbReference type="PANTHER" id="PTHR43065:SF46">
    <property type="entry name" value="C4-DICARBOXYLATE TRANSPORT SENSOR PROTEIN DCTB"/>
    <property type="match status" value="1"/>
</dbReference>
<evidence type="ECO:0000256" key="1">
    <source>
        <dbReference type="ARBA" id="ARBA00000085"/>
    </source>
</evidence>
<dbReference type="Gene3D" id="1.10.287.130">
    <property type="match status" value="1"/>
</dbReference>
<keyword evidence="6" id="KW-0418">Kinase</keyword>
<dbReference type="InterPro" id="IPR003661">
    <property type="entry name" value="HisK_dim/P_dom"/>
</dbReference>
<dbReference type="PANTHER" id="PTHR43065">
    <property type="entry name" value="SENSOR HISTIDINE KINASE"/>
    <property type="match status" value="1"/>
</dbReference>
<dbReference type="Pfam" id="PF00072">
    <property type="entry name" value="Response_reg"/>
    <property type="match status" value="2"/>
</dbReference>
<dbReference type="EMBL" id="JAAIVB010000068">
    <property type="protein sequence ID" value="NEX63160.1"/>
    <property type="molecule type" value="Genomic_DNA"/>
</dbReference>
<dbReference type="PRINTS" id="PR00344">
    <property type="entry name" value="BCTRLSENSOR"/>
</dbReference>
<dbReference type="PROSITE" id="PS50110">
    <property type="entry name" value="RESPONSE_REGULATORY"/>
    <property type="match status" value="2"/>
</dbReference>
<keyword evidence="13" id="KW-1185">Reference proteome</keyword>
<keyword evidence="5" id="KW-0547">Nucleotide-binding</keyword>
<evidence type="ECO:0000256" key="3">
    <source>
        <dbReference type="ARBA" id="ARBA00022553"/>
    </source>
</evidence>
<dbReference type="Gene3D" id="3.40.50.2300">
    <property type="match status" value="2"/>
</dbReference>
<dbReference type="InterPro" id="IPR036097">
    <property type="entry name" value="HisK_dim/P_sf"/>
</dbReference>
<dbReference type="RefSeq" id="WP_163966689.1">
    <property type="nucleotide sequence ID" value="NZ_JAAIVB010000068.1"/>
</dbReference>
<gene>
    <name evidence="12" type="ORF">G3574_18925</name>
</gene>
<accession>A0A6B3SQG6</accession>
<dbReference type="GO" id="GO:0005524">
    <property type="term" value="F:ATP binding"/>
    <property type="evidence" value="ECO:0007669"/>
    <property type="project" value="UniProtKB-KW"/>
</dbReference>
<feature type="modified residue" description="4-aspartylphosphate" evidence="9">
    <location>
        <position position="57"/>
    </location>
</feature>
<reference evidence="12 13" key="1">
    <citation type="submission" date="2020-02" db="EMBL/GenBank/DDBJ databases">
        <authorList>
            <person name="Kim M.K."/>
        </authorList>
    </citation>
    <scope>NUCLEOTIDE SEQUENCE [LARGE SCALE GENOMIC DNA]</scope>
    <source>
        <strain evidence="12 13">17J57-3</strain>
    </source>
</reference>
<evidence type="ECO:0000256" key="8">
    <source>
        <dbReference type="ARBA" id="ARBA00023012"/>
    </source>
</evidence>
<evidence type="ECO:0000259" key="11">
    <source>
        <dbReference type="PROSITE" id="PS50110"/>
    </source>
</evidence>
<evidence type="ECO:0000256" key="2">
    <source>
        <dbReference type="ARBA" id="ARBA00012438"/>
    </source>
</evidence>
<proteinExistence type="predicted"/>
<dbReference type="SMART" id="SM00387">
    <property type="entry name" value="HATPase_c"/>
    <property type="match status" value="1"/>
</dbReference>
<dbReference type="Gene3D" id="3.30.565.10">
    <property type="entry name" value="Histidine kinase-like ATPase, C-terminal domain"/>
    <property type="match status" value="1"/>
</dbReference>
<dbReference type="SMART" id="SM00448">
    <property type="entry name" value="REC"/>
    <property type="match status" value="2"/>
</dbReference>
<dbReference type="EC" id="2.7.13.3" evidence="2"/>
<evidence type="ECO:0000259" key="10">
    <source>
        <dbReference type="PROSITE" id="PS50109"/>
    </source>
</evidence>
<feature type="modified residue" description="4-aspartylphosphate" evidence="9">
    <location>
        <position position="467"/>
    </location>
</feature>
<dbReference type="AlphaFoldDB" id="A0A6B3SQG6"/>
<keyword evidence="3 9" id="KW-0597">Phosphoprotein</keyword>
<feature type="domain" description="Histidine kinase" evidence="10">
    <location>
        <begin position="176"/>
        <end position="398"/>
    </location>
</feature>
<feature type="domain" description="Response regulatory" evidence="11">
    <location>
        <begin position="418"/>
        <end position="532"/>
    </location>
</feature>
<organism evidence="12 13">
    <name type="scientific">Noviherbaspirillum galbum</name>
    <dbReference type="NCBI Taxonomy" id="2709383"/>
    <lineage>
        <taxon>Bacteria</taxon>
        <taxon>Pseudomonadati</taxon>
        <taxon>Pseudomonadota</taxon>
        <taxon>Betaproteobacteria</taxon>
        <taxon>Burkholderiales</taxon>
        <taxon>Oxalobacteraceae</taxon>
        <taxon>Noviherbaspirillum</taxon>
    </lineage>
</organism>
<dbReference type="InterPro" id="IPR003594">
    <property type="entry name" value="HATPase_dom"/>
</dbReference>
<comment type="catalytic activity">
    <reaction evidence="1">
        <text>ATP + protein L-histidine = ADP + protein N-phospho-L-histidine.</text>
        <dbReference type="EC" id="2.7.13.3"/>
    </reaction>
</comment>
<dbReference type="SUPFAM" id="SSF47384">
    <property type="entry name" value="Homodimeric domain of signal transducing histidine kinase"/>
    <property type="match status" value="1"/>
</dbReference>
<dbReference type="InterPro" id="IPR005467">
    <property type="entry name" value="His_kinase_dom"/>
</dbReference>
<evidence type="ECO:0000313" key="13">
    <source>
        <dbReference type="Proteomes" id="UP000482155"/>
    </source>
</evidence>
<evidence type="ECO:0000256" key="5">
    <source>
        <dbReference type="ARBA" id="ARBA00022741"/>
    </source>
</evidence>
<dbReference type="Proteomes" id="UP000482155">
    <property type="component" value="Unassembled WGS sequence"/>
</dbReference>
<dbReference type="Pfam" id="PF02518">
    <property type="entry name" value="HATPase_c"/>
    <property type="match status" value="1"/>
</dbReference>
<evidence type="ECO:0000256" key="4">
    <source>
        <dbReference type="ARBA" id="ARBA00022679"/>
    </source>
</evidence>
<name>A0A6B3SQG6_9BURK</name>
<dbReference type="SUPFAM" id="SSF55874">
    <property type="entry name" value="ATPase domain of HSP90 chaperone/DNA topoisomerase II/histidine kinase"/>
    <property type="match status" value="1"/>
</dbReference>
<keyword evidence="8" id="KW-0902">Two-component regulatory system</keyword>
<keyword evidence="4" id="KW-0808">Transferase</keyword>
<dbReference type="InterPro" id="IPR001789">
    <property type="entry name" value="Sig_transdc_resp-reg_receiver"/>
</dbReference>
<dbReference type="GO" id="GO:0000155">
    <property type="term" value="F:phosphorelay sensor kinase activity"/>
    <property type="evidence" value="ECO:0007669"/>
    <property type="project" value="InterPro"/>
</dbReference>